<accession>A0A5A9PGW0</accession>
<keyword evidence="3" id="KW-1185">Reference proteome</keyword>
<gene>
    <name evidence="2" type="ORF">E1301_Tti023624</name>
</gene>
<dbReference type="Proteomes" id="UP000324632">
    <property type="component" value="Chromosome 5"/>
</dbReference>
<sequence length="81" mass="9164">MSPKRNPMTVIHSQHELHGLQGHLARGPTVKSCNGVLKVKQKLKDHGIESDTRLTWRLQPDGKVFTPKQDGEEDAEERNIN</sequence>
<feature type="region of interest" description="Disordered" evidence="1">
    <location>
        <begin position="60"/>
        <end position="81"/>
    </location>
</feature>
<feature type="compositionally biased region" description="Acidic residues" evidence="1">
    <location>
        <begin position="71"/>
        <end position="81"/>
    </location>
</feature>
<evidence type="ECO:0000313" key="3">
    <source>
        <dbReference type="Proteomes" id="UP000324632"/>
    </source>
</evidence>
<reference evidence="2 3" key="1">
    <citation type="journal article" date="2019" name="Mol. Ecol. Resour.">
        <title>Chromosome-level genome assembly of Triplophysa tibetana, a fish adapted to the harsh high-altitude environment of the Tibetan Plateau.</title>
        <authorList>
            <person name="Yang X."/>
            <person name="Liu H."/>
            <person name="Ma Z."/>
            <person name="Zou Y."/>
            <person name="Zou M."/>
            <person name="Mao Y."/>
            <person name="Li X."/>
            <person name="Wang H."/>
            <person name="Chen T."/>
            <person name="Wang W."/>
            <person name="Yang R."/>
        </authorList>
    </citation>
    <scope>NUCLEOTIDE SEQUENCE [LARGE SCALE GENOMIC DNA]</scope>
    <source>
        <strain evidence="2">TTIB1903HZAU</strain>
        <tissue evidence="2">Muscle</tissue>
    </source>
</reference>
<comment type="caution">
    <text evidence="2">The sequence shown here is derived from an EMBL/GenBank/DDBJ whole genome shotgun (WGS) entry which is preliminary data.</text>
</comment>
<dbReference type="AlphaFoldDB" id="A0A5A9PGW0"/>
<organism evidence="2 3">
    <name type="scientific">Triplophysa tibetana</name>
    <dbReference type="NCBI Taxonomy" id="1572043"/>
    <lineage>
        <taxon>Eukaryota</taxon>
        <taxon>Metazoa</taxon>
        <taxon>Chordata</taxon>
        <taxon>Craniata</taxon>
        <taxon>Vertebrata</taxon>
        <taxon>Euteleostomi</taxon>
        <taxon>Actinopterygii</taxon>
        <taxon>Neopterygii</taxon>
        <taxon>Teleostei</taxon>
        <taxon>Ostariophysi</taxon>
        <taxon>Cypriniformes</taxon>
        <taxon>Nemacheilidae</taxon>
        <taxon>Triplophysa</taxon>
    </lineage>
</organism>
<proteinExistence type="predicted"/>
<evidence type="ECO:0000313" key="2">
    <source>
        <dbReference type="EMBL" id="KAA0721614.1"/>
    </source>
</evidence>
<evidence type="ECO:0000256" key="1">
    <source>
        <dbReference type="SAM" id="MobiDB-lite"/>
    </source>
</evidence>
<protein>
    <submittedName>
        <fullName evidence="2">Uncharacterized protein</fullName>
    </submittedName>
</protein>
<dbReference type="EMBL" id="SOYY01000005">
    <property type="protein sequence ID" value="KAA0721614.1"/>
    <property type="molecule type" value="Genomic_DNA"/>
</dbReference>
<name>A0A5A9PGW0_9TELE</name>